<protein>
    <recommendedName>
        <fullName evidence="1">Histidine phosphotransferase ChpT C-terminal domain-containing protein</fullName>
    </recommendedName>
</protein>
<evidence type="ECO:0000259" key="1">
    <source>
        <dbReference type="Pfam" id="PF10090"/>
    </source>
</evidence>
<evidence type="ECO:0000313" key="3">
    <source>
        <dbReference type="Proteomes" id="UP000223527"/>
    </source>
</evidence>
<dbReference type="Gene3D" id="3.30.565.10">
    <property type="entry name" value="Histidine kinase-like ATPase, C-terminal domain"/>
    <property type="match status" value="1"/>
</dbReference>
<name>A0A2C7A982_9PROT</name>
<evidence type="ECO:0000313" key="2">
    <source>
        <dbReference type="EMBL" id="PHK94950.1"/>
    </source>
</evidence>
<dbReference type="InterPro" id="IPR036890">
    <property type="entry name" value="HATPase_C_sf"/>
</dbReference>
<dbReference type="Gene3D" id="1.10.287.130">
    <property type="match status" value="1"/>
</dbReference>
<dbReference type="OrthoDB" id="9803702at2"/>
<dbReference type="AlphaFoldDB" id="A0A2C7A982"/>
<dbReference type="EMBL" id="PDNU01000017">
    <property type="protein sequence ID" value="PHK94950.1"/>
    <property type="molecule type" value="Genomic_DNA"/>
</dbReference>
<accession>A0A2C7A982</accession>
<reference evidence="2 3" key="1">
    <citation type="submission" date="2017-10" db="EMBL/GenBank/DDBJ databases">
        <authorList>
            <person name="Banno H."/>
            <person name="Chua N.-H."/>
        </authorList>
    </citation>
    <scope>NUCLEOTIDE SEQUENCE [LARGE SCALE GENOMIC DNA]</scope>
    <source>
        <strain evidence="2 3">YW11</strain>
    </source>
</reference>
<feature type="domain" description="Histidine phosphotransferase ChpT C-terminal" evidence="1">
    <location>
        <begin position="71"/>
        <end position="184"/>
    </location>
</feature>
<keyword evidence="3" id="KW-1185">Reference proteome</keyword>
<dbReference type="Pfam" id="PF10090">
    <property type="entry name" value="HPTransfase"/>
    <property type="match status" value="1"/>
</dbReference>
<organism evidence="2 3">
    <name type="scientific">Teichococcus rhizosphaerae</name>
    <dbReference type="NCBI Taxonomy" id="1335062"/>
    <lineage>
        <taxon>Bacteria</taxon>
        <taxon>Pseudomonadati</taxon>
        <taxon>Pseudomonadota</taxon>
        <taxon>Alphaproteobacteria</taxon>
        <taxon>Acetobacterales</taxon>
        <taxon>Roseomonadaceae</taxon>
        <taxon>Roseomonas</taxon>
    </lineage>
</organism>
<sequence length="196" mass="19957">MEGETSLAQDLCARLCHDMVGPLGTIGTALELLEDEPDAPGLARDAAAELRRRLRFWRAACGAGTGPLSPAELAALLDGMLSGGRAALLLEAMPADRVLPAPVAPLLLLGALLAGDALPRGGTVALAPLAEGYALRPAGPVLAWPPALPALLRGERLEGARLAPAQLLLRLAGAAGWRVTLEDGAAPAALRVAPMA</sequence>
<gene>
    <name evidence="2" type="ORF">CR162_10980</name>
</gene>
<comment type="caution">
    <text evidence="2">The sequence shown here is derived from an EMBL/GenBank/DDBJ whole genome shotgun (WGS) entry which is preliminary data.</text>
</comment>
<proteinExistence type="predicted"/>
<dbReference type="InterPro" id="IPR018762">
    <property type="entry name" value="ChpT_C"/>
</dbReference>
<dbReference type="RefSeq" id="WP_099095596.1">
    <property type="nucleotide sequence ID" value="NZ_PDNU01000017.1"/>
</dbReference>
<dbReference type="Proteomes" id="UP000223527">
    <property type="component" value="Unassembled WGS sequence"/>
</dbReference>